<sequence length="515" mass="56681">MDCEAQLYARLLFPLRHGYALWCPEPNEALSSEYTDEGIRFGDVGLIRSDGSFDFLFNICLPAHHIINKSCGTPENFIPVTWNGQIHRNSGFFKAGKPVYSRRAKCREISVEAMAAIPGLPVGVGASIELSFDKESGAVVMLPTGAKRVDVLDLKAFREYAQVHAADWYRFVNNTLGREAENGSVYLVSGVDKSDAWENAVFDSSQSTQSCSLLFESVGVANGRMRLSQSSTHQSSVSSRASIADARHNQSLFIRGFRISLRRGLSVRVRGEVKVASTDKSPTKDIFGPTPPLQRLGSSFSMSRSSSGGGSPQTDAAPSDSPMSSEMDVDSAITSDSEWRHTSPSDSSCSDTTSMSEGDYFPPPQPYHPLISINNDILQNNPRIDVVVTHDDDWIALLTSEDSLMPDDRVLARRFGENYSIHELDAVAVLEPRVQDATEGISVVQHPDDRYRYSYNSSTTKDVKRSVSNIGRSHPSDPYVVKHPMLLAHAADPAVRARKFQTHSSWQKPTLASKI</sequence>
<accession>A0AAW0BUB8</accession>
<reference evidence="2 3" key="1">
    <citation type="submission" date="2024-01" db="EMBL/GenBank/DDBJ databases">
        <title>A draft genome for a cacao thread blight-causing isolate of Paramarasmius palmivorus.</title>
        <authorList>
            <person name="Baruah I.K."/>
            <person name="Bukari Y."/>
            <person name="Amoako-Attah I."/>
            <person name="Meinhardt L.W."/>
            <person name="Bailey B.A."/>
            <person name="Cohen S.P."/>
        </authorList>
    </citation>
    <scope>NUCLEOTIDE SEQUENCE [LARGE SCALE GENOMIC DNA]</scope>
    <source>
        <strain evidence="2 3">GH-12</strain>
    </source>
</reference>
<dbReference type="Proteomes" id="UP001383192">
    <property type="component" value="Unassembled WGS sequence"/>
</dbReference>
<protein>
    <submittedName>
        <fullName evidence="2">Uncharacterized protein</fullName>
    </submittedName>
</protein>
<feature type="compositionally biased region" description="Low complexity" evidence="1">
    <location>
        <begin position="344"/>
        <end position="356"/>
    </location>
</feature>
<evidence type="ECO:0000256" key="1">
    <source>
        <dbReference type="SAM" id="MobiDB-lite"/>
    </source>
</evidence>
<gene>
    <name evidence="2" type="ORF">VNI00_014255</name>
</gene>
<proteinExistence type="predicted"/>
<keyword evidence="3" id="KW-1185">Reference proteome</keyword>
<comment type="caution">
    <text evidence="2">The sequence shown here is derived from an EMBL/GenBank/DDBJ whole genome shotgun (WGS) entry which is preliminary data.</text>
</comment>
<dbReference type="EMBL" id="JAYKXP010000079">
    <property type="protein sequence ID" value="KAK7030238.1"/>
    <property type="molecule type" value="Genomic_DNA"/>
</dbReference>
<name>A0AAW0BUB8_9AGAR</name>
<dbReference type="AlphaFoldDB" id="A0AAW0BUB8"/>
<organism evidence="2 3">
    <name type="scientific">Paramarasmius palmivorus</name>
    <dbReference type="NCBI Taxonomy" id="297713"/>
    <lineage>
        <taxon>Eukaryota</taxon>
        <taxon>Fungi</taxon>
        <taxon>Dikarya</taxon>
        <taxon>Basidiomycota</taxon>
        <taxon>Agaricomycotina</taxon>
        <taxon>Agaricomycetes</taxon>
        <taxon>Agaricomycetidae</taxon>
        <taxon>Agaricales</taxon>
        <taxon>Marasmiineae</taxon>
        <taxon>Marasmiaceae</taxon>
        <taxon>Paramarasmius</taxon>
    </lineage>
</organism>
<feature type="compositionally biased region" description="Low complexity" evidence="1">
    <location>
        <begin position="297"/>
        <end position="306"/>
    </location>
</feature>
<feature type="region of interest" description="Disordered" evidence="1">
    <location>
        <begin position="271"/>
        <end position="360"/>
    </location>
</feature>
<evidence type="ECO:0000313" key="3">
    <source>
        <dbReference type="Proteomes" id="UP001383192"/>
    </source>
</evidence>
<evidence type="ECO:0000313" key="2">
    <source>
        <dbReference type="EMBL" id="KAK7030238.1"/>
    </source>
</evidence>
<feature type="compositionally biased region" description="Polar residues" evidence="1">
    <location>
        <begin position="312"/>
        <end position="324"/>
    </location>
</feature>